<protein>
    <submittedName>
        <fullName evidence="1">Uncharacterized protein</fullName>
    </submittedName>
</protein>
<evidence type="ECO:0000313" key="2">
    <source>
        <dbReference type="Proteomes" id="UP000622604"/>
    </source>
</evidence>
<sequence>MKNEKQKSILKKEKRILLLGIGSTENPIKPVNENCHRPLLTKYSTIPVQATRKFSTGDKHAIKSALHTLKEDYLKSAFVLNAMSNPYLKKDELRLLLYFYTQLFNSSGLFSTISQFKESGERVKFDYSANYGREGWLEVGKEGTMRYENFFLEEETIYVLDRMQDFQCNFTSSTIVTSIKRLHDFGYITVTEINLANTYEGRKVHNRTGTRARLRHIRLSEELQKKDISNRWIKPTKSTKLKN</sequence>
<comment type="caution">
    <text evidence="1">The sequence shown here is derived from an EMBL/GenBank/DDBJ whole genome shotgun (WGS) entry which is preliminary data.</text>
</comment>
<reference evidence="1" key="2">
    <citation type="submission" date="2020-09" db="EMBL/GenBank/DDBJ databases">
        <authorList>
            <person name="Sun Q."/>
            <person name="Kim S."/>
        </authorList>
    </citation>
    <scope>NUCLEOTIDE SEQUENCE</scope>
    <source>
        <strain evidence="1">KCTC 32337</strain>
    </source>
</reference>
<evidence type="ECO:0000313" key="1">
    <source>
        <dbReference type="EMBL" id="GGZ51434.1"/>
    </source>
</evidence>
<dbReference type="EMBL" id="BMZC01000002">
    <property type="protein sequence ID" value="GGZ51434.1"/>
    <property type="molecule type" value="Genomic_DNA"/>
</dbReference>
<organism evidence="1 2">
    <name type="scientific">Paraglaciecola chathamensis</name>
    <dbReference type="NCBI Taxonomy" id="368405"/>
    <lineage>
        <taxon>Bacteria</taxon>
        <taxon>Pseudomonadati</taxon>
        <taxon>Pseudomonadota</taxon>
        <taxon>Gammaproteobacteria</taxon>
        <taxon>Alteromonadales</taxon>
        <taxon>Alteromonadaceae</taxon>
        <taxon>Paraglaciecola</taxon>
    </lineage>
</organism>
<dbReference type="AlphaFoldDB" id="A0A8H9I6U2"/>
<dbReference type="RefSeq" id="WP_191865304.1">
    <property type="nucleotide sequence ID" value="NZ_BMZC01000002.1"/>
</dbReference>
<reference evidence="1" key="1">
    <citation type="journal article" date="2014" name="Int. J. Syst. Evol. Microbiol.">
        <title>Complete genome sequence of Corynebacterium casei LMG S-19264T (=DSM 44701T), isolated from a smear-ripened cheese.</title>
        <authorList>
            <consortium name="US DOE Joint Genome Institute (JGI-PGF)"/>
            <person name="Walter F."/>
            <person name="Albersmeier A."/>
            <person name="Kalinowski J."/>
            <person name="Ruckert C."/>
        </authorList>
    </citation>
    <scope>NUCLEOTIDE SEQUENCE</scope>
    <source>
        <strain evidence="1">KCTC 32337</strain>
    </source>
</reference>
<name>A0A8H9I6U2_9ALTE</name>
<gene>
    <name evidence="1" type="ORF">GCM10011274_06670</name>
</gene>
<dbReference type="Proteomes" id="UP000622604">
    <property type="component" value="Unassembled WGS sequence"/>
</dbReference>
<accession>A0A8H9I6U2</accession>
<proteinExistence type="predicted"/>